<evidence type="ECO:0000313" key="4">
    <source>
        <dbReference type="EMBL" id="KIM95148.1"/>
    </source>
</evidence>
<feature type="domain" description="Carrier" evidence="3">
    <location>
        <begin position="8"/>
        <end position="79"/>
    </location>
</feature>
<name>A0A0C3C8D4_OIDMZ</name>
<dbReference type="AlphaFoldDB" id="A0A0C3C8D4"/>
<reference evidence="4 5" key="1">
    <citation type="submission" date="2014-04" db="EMBL/GenBank/DDBJ databases">
        <authorList>
            <consortium name="DOE Joint Genome Institute"/>
            <person name="Kuo A."/>
            <person name="Martino E."/>
            <person name="Perotto S."/>
            <person name="Kohler A."/>
            <person name="Nagy L.G."/>
            <person name="Floudas D."/>
            <person name="Copeland A."/>
            <person name="Barry K.W."/>
            <person name="Cichocki N."/>
            <person name="Veneault-Fourrey C."/>
            <person name="LaButti K."/>
            <person name="Lindquist E.A."/>
            <person name="Lipzen A."/>
            <person name="Lundell T."/>
            <person name="Morin E."/>
            <person name="Murat C."/>
            <person name="Sun H."/>
            <person name="Tunlid A."/>
            <person name="Henrissat B."/>
            <person name="Grigoriev I.V."/>
            <person name="Hibbett D.S."/>
            <person name="Martin F."/>
            <person name="Nordberg H.P."/>
            <person name="Cantor M.N."/>
            <person name="Hua S.X."/>
        </authorList>
    </citation>
    <scope>NUCLEOTIDE SEQUENCE [LARGE SCALE GENOMIC DNA]</scope>
    <source>
        <strain evidence="4 5">Zn</strain>
    </source>
</reference>
<keyword evidence="5" id="KW-1185">Reference proteome</keyword>
<dbReference type="OrthoDB" id="329835at2759"/>
<reference evidence="5" key="2">
    <citation type="submission" date="2015-01" db="EMBL/GenBank/DDBJ databases">
        <title>Evolutionary Origins and Diversification of the Mycorrhizal Mutualists.</title>
        <authorList>
            <consortium name="DOE Joint Genome Institute"/>
            <consortium name="Mycorrhizal Genomics Consortium"/>
            <person name="Kohler A."/>
            <person name="Kuo A."/>
            <person name="Nagy L.G."/>
            <person name="Floudas D."/>
            <person name="Copeland A."/>
            <person name="Barry K.W."/>
            <person name="Cichocki N."/>
            <person name="Veneault-Fourrey C."/>
            <person name="LaButti K."/>
            <person name="Lindquist E.A."/>
            <person name="Lipzen A."/>
            <person name="Lundell T."/>
            <person name="Morin E."/>
            <person name="Murat C."/>
            <person name="Riley R."/>
            <person name="Ohm R."/>
            <person name="Sun H."/>
            <person name="Tunlid A."/>
            <person name="Henrissat B."/>
            <person name="Grigoriev I.V."/>
            <person name="Hibbett D.S."/>
            <person name="Martin F."/>
        </authorList>
    </citation>
    <scope>NUCLEOTIDE SEQUENCE [LARGE SCALE GENOMIC DNA]</scope>
    <source>
        <strain evidence="5">Zn</strain>
    </source>
</reference>
<dbReference type="SUPFAM" id="SSF47336">
    <property type="entry name" value="ACP-like"/>
    <property type="match status" value="1"/>
</dbReference>
<dbReference type="InterPro" id="IPR020806">
    <property type="entry name" value="PKS_PP-bd"/>
</dbReference>
<dbReference type="STRING" id="913774.A0A0C3C8D4"/>
<dbReference type="InterPro" id="IPR009081">
    <property type="entry name" value="PP-bd_ACP"/>
</dbReference>
<dbReference type="HOGENOM" id="CLU_2606635_0_0_1"/>
<dbReference type="InParanoid" id="A0A0C3C8D4"/>
<protein>
    <recommendedName>
        <fullName evidence="3">Carrier domain-containing protein</fullName>
    </recommendedName>
</protein>
<dbReference type="InterPro" id="IPR036736">
    <property type="entry name" value="ACP-like_sf"/>
</dbReference>
<evidence type="ECO:0000256" key="1">
    <source>
        <dbReference type="ARBA" id="ARBA00022450"/>
    </source>
</evidence>
<organism evidence="4 5">
    <name type="scientific">Oidiodendron maius (strain Zn)</name>
    <dbReference type="NCBI Taxonomy" id="913774"/>
    <lineage>
        <taxon>Eukaryota</taxon>
        <taxon>Fungi</taxon>
        <taxon>Dikarya</taxon>
        <taxon>Ascomycota</taxon>
        <taxon>Pezizomycotina</taxon>
        <taxon>Leotiomycetes</taxon>
        <taxon>Leotiomycetes incertae sedis</taxon>
        <taxon>Myxotrichaceae</taxon>
        <taxon>Oidiodendron</taxon>
    </lineage>
</organism>
<dbReference type="Proteomes" id="UP000054321">
    <property type="component" value="Unassembled WGS sequence"/>
</dbReference>
<dbReference type="InterPro" id="IPR006162">
    <property type="entry name" value="Ppantetheine_attach_site"/>
</dbReference>
<proteinExistence type="predicted"/>
<evidence type="ECO:0000256" key="2">
    <source>
        <dbReference type="ARBA" id="ARBA00022553"/>
    </source>
</evidence>
<dbReference type="PROSITE" id="PS50075">
    <property type="entry name" value="CARRIER"/>
    <property type="match status" value="1"/>
</dbReference>
<sequence length="79" mass="8834">MEQVSNVTTLEEAFEVLTAKLRAMLQLSDQVIDRNAPLIKLGIDSLVAVQVRSWFLKELKVDMPVLKLLGRAPLANICK</sequence>
<dbReference type="PROSITE" id="PS00012">
    <property type="entry name" value="PHOSPHOPANTETHEINE"/>
    <property type="match status" value="1"/>
</dbReference>
<dbReference type="Pfam" id="PF00550">
    <property type="entry name" value="PP-binding"/>
    <property type="match status" value="1"/>
</dbReference>
<keyword evidence="1" id="KW-0596">Phosphopantetheine</keyword>
<dbReference type="Gene3D" id="1.10.1200.10">
    <property type="entry name" value="ACP-like"/>
    <property type="match status" value="1"/>
</dbReference>
<dbReference type="EMBL" id="KN832888">
    <property type="protein sequence ID" value="KIM95148.1"/>
    <property type="molecule type" value="Genomic_DNA"/>
</dbReference>
<dbReference type="GO" id="GO:0031177">
    <property type="term" value="F:phosphopantetheine binding"/>
    <property type="evidence" value="ECO:0007669"/>
    <property type="project" value="InterPro"/>
</dbReference>
<evidence type="ECO:0000259" key="3">
    <source>
        <dbReference type="PROSITE" id="PS50075"/>
    </source>
</evidence>
<dbReference type="SMART" id="SM00823">
    <property type="entry name" value="PKS_PP"/>
    <property type="match status" value="1"/>
</dbReference>
<accession>A0A0C3C8D4</accession>
<gene>
    <name evidence="4" type="ORF">OIDMADRAFT_60307</name>
</gene>
<evidence type="ECO:0000313" key="5">
    <source>
        <dbReference type="Proteomes" id="UP000054321"/>
    </source>
</evidence>
<keyword evidence="2" id="KW-0597">Phosphoprotein</keyword>